<evidence type="ECO:0000256" key="5">
    <source>
        <dbReference type="ARBA" id="ARBA00022839"/>
    </source>
</evidence>
<dbReference type="HAMAP" id="MF_00337">
    <property type="entry name" value="Exonuc_7_S"/>
    <property type="match status" value="1"/>
</dbReference>
<keyword evidence="2 6" id="KW-0963">Cytoplasm</keyword>
<dbReference type="Gene3D" id="1.10.287.1040">
    <property type="entry name" value="Exonuclease VII, small subunit"/>
    <property type="match status" value="1"/>
</dbReference>
<comment type="subcellular location">
    <subcellularLocation>
        <location evidence="6">Cytoplasm</location>
    </subcellularLocation>
</comment>
<evidence type="ECO:0000256" key="6">
    <source>
        <dbReference type="HAMAP-Rule" id="MF_00337"/>
    </source>
</evidence>
<dbReference type="Proteomes" id="UP000562492">
    <property type="component" value="Unassembled WGS sequence"/>
</dbReference>
<dbReference type="InterPro" id="IPR037004">
    <property type="entry name" value="Exonuc_VII_ssu_sf"/>
</dbReference>
<evidence type="ECO:0000256" key="4">
    <source>
        <dbReference type="ARBA" id="ARBA00022801"/>
    </source>
</evidence>
<dbReference type="SUPFAM" id="SSF116842">
    <property type="entry name" value="XseB-like"/>
    <property type="match status" value="1"/>
</dbReference>
<evidence type="ECO:0000256" key="3">
    <source>
        <dbReference type="ARBA" id="ARBA00022722"/>
    </source>
</evidence>
<keyword evidence="9" id="KW-1185">Reference proteome</keyword>
<comment type="caution">
    <text evidence="8">The sequence shown here is derived from an EMBL/GenBank/DDBJ whole genome shotgun (WGS) entry which is preliminary data.</text>
</comment>
<comment type="catalytic activity">
    <reaction evidence="6">
        <text>Exonucleolytic cleavage in either 5'- to 3'- or 3'- to 5'-direction to yield nucleoside 5'-phosphates.</text>
        <dbReference type="EC" id="3.1.11.6"/>
    </reaction>
</comment>
<keyword evidence="4 6" id="KW-0378">Hydrolase</keyword>
<accession>A0ABR6RH90</accession>
<dbReference type="EMBL" id="JACHKZ010000015">
    <property type="protein sequence ID" value="MBB6578528.1"/>
    <property type="molecule type" value="Genomic_DNA"/>
</dbReference>
<dbReference type="NCBIfam" id="NF002141">
    <property type="entry name" value="PRK00977.1-5"/>
    <property type="match status" value="1"/>
</dbReference>
<dbReference type="EC" id="3.1.11.6" evidence="6"/>
<proteinExistence type="inferred from homology"/>
<dbReference type="Pfam" id="PF02609">
    <property type="entry name" value="Exonuc_VII_S"/>
    <property type="match status" value="1"/>
</dbReference>
<organism evidence="8 9">
    <name type="scientific">Comamonas odontotermitis</name>
    <dbReference type="NCBI Taxonomy" id="379895"/>
    <lineage>
        <taxon>Bacteria</taxon>
        <taxon>Pseudomonadati</taxon>
        <taxon>Pseudomonadota</taxon>
        <taxon>Betaproteobacteria</taxon>
        <taxon>Burkholderiales</taxon>
        <taxon>Comamonadaceae</taxon>
        <taxon>Comamonas</taxon>
    </lineage>
</organism>
<dbReference type="GO" id="GO:0008855">
    <property type="term" value="F:exodeoxyribonuclease VII activity"/>
    <property type="evidence" value="ECO:0007669"/>
    <property type="project" value="UniProtKB-EC"/>
</dbReference>
<protein>
    <recommendedName>
        <fullName evidence="6">Exodeoxyribonuclease 7 small subunit</fullName>
        <ecNumber evidence="6">3.1.11.6</ecNumber>
    </recommendedName>
    <alternativeName>
        <fullName evidence="6">Exodeoxyribonuclease VII small subunit</fullName>
        <shortName evidence="6">Exonuclease VII small subunit</shortName>
    </alternativeName>
</protein>
<reference evidence="8 9" key="1">
    <citation type="submission" date="2020-08" db="EMBL/GenBank/DDBJ databases">
        <title>Functional genomics of gut bacteria from endangered species of beetles.</title>
        <authorList>
            <person name="Carlos-Shanley C."/>
        </authorList>
    </citation>
    <scope>NUCLEOTIDE SEQUENCE [LARGE SCALE GENOMIC DNA]</scope>
    <source>
        <strain evidence="8 9">S00124</strain>
    </source>
</reference>
<evidence type="ECO:0000313" key="8">
    <source>
        <dbReference type="EMBL" id="MBB6578528.1"/>
    </source>
</evidence>
<sequence length="87" mass="9413">MPMPKATASKASATPDLPEPANYESALQELEGLVARIESGQLPLDDMLAAYQRGAVLLAYCRGKLEAVQDQIKVLDNGQLKPWASEE</sequence>
<evidence type="ECO:0000256" key="2">
    <source>
        <dbReference type="ARBA" id="ARBA00022490"/>
    </source>
</evidence>
<comment type="function">
    <text evidence="6">Bidirectionally degrades single-stranded DNA into large acid-insoluble oligonucleotides, which are then degraded further into small acid-soluble oligonucleotides.</text>
</comment>
<dbReference type="PANTHER" id="PTHR34137">
    <property type="entry name" value="EXODEOXYRIBONUCLEASE 7 SMALL SUBUNIT"/>
    <property type="match status" value="1"/>
</dbReference>
<evidence type="ECO:0000256" key="7">
    <source>
        <dbReference type="SAM" id="MobiDB-lite"/>
    </source>
</evidence>
<dbReference type="NCBIfam" id="TIGR01280">
    <property type="entry name" value="xseB"/>
    <property type="match status" value="1"/>
</dbReference>
<feature type="region of interest" description="Disordered" evidence="7">
    <location>
        <begin position="1"/>
        <end position="21"/>
    </location>
</feature>
<comment type="similarity">
    <text evidence="1 6">Belongs to the XseB family.</text>
</comment>
<keyword evidence="3 6" id="KW-0540">Nuclease</keyword>
<comment type="subunit">
    <text evidence="6">Heterooligomer composed of large and small subunits.</text>
</comment>
<evidence type="ECO:0000256" key="1">
    <source>
        <dbReference type="ARBA" id="ARBA00009998"/>
    </source>
</evidence>
<dbReference type="InterPro" id="IPR003761">
    <property type="entry name" value="Exonuc_VII_S"/>
</dbReference>
<gene>
    <name evidence="6" type="primary">xseB</name>
    <name evidence="8" type="ORF">HNP33_002610</name>
</gene>
<dbReference type="PANTHER" id="PTHR34137:SF1">
    <property type="entry name" value="EXODEOXYRIBONUCLEASE 7 SMALL SUBUNIT"/>
    <property type="match status" value="1"/>
</dbReference>
<evidence type="ECO:0000313" key="9">
    <source>
        <dbReference type="Proteomes" id="UP000562492"/>
    </source>
</evidence>
<name>A0ABR6RH90_9BURK</name>
<keyword evidence="5 6" id="KW-0269">Exonuclease</keyword>